<evidence type="ECO:0000313" key="2">
    <source>
        <dbReference type="EMBL" id="KAB7507135.1"/>
    </source>
</evidence>
<gene>
    <name evidence="2" type="primary">Smox</name>
    <name evidence="2" type="ORF">Anas_03169</name>
</gene>
<feature type="domain" description="Amine oxidase" evidence="1">
    <location>
        <begin position="27"/>
        <end position="470"/>
    </location>
</feature>
<evidence type="ECO:0000259" key="1">
    <source>
        <dbReference type="Pfam" id="PF01593"/>
    </source>
</evidence>
<proteinExistence type="predicted"/>
<accession>A0A5N5TLT2</accession>
<comment type="caution">
    <text evidence="2">The sequence shown here is derived from an EMBL/GenBank/DDBJ whole genome shotgun (WGS) entry which is preliminary data.</text>
</comment>
<evidence type="ECO:0000313" key="3">
    <source>
        <dbReference type="Proteomes" id="UP000326759"/>
    </source>
</evidence>
<dbReference type="Proteomes" id="UP000326759">
    <property type="component" value="Unassembled WGS sequence"/>
</dbReference>
<dbReference type="PANTHER" id="PTHR10742:SF398">
    <property type="entry name" value="AMINE OXIDASE DOMAIN-CONTAINING PROTEIN-RELATED"/>
    <property type="match status" value="1"/>
</dbReference>
<dbReference type="Pfam" id="PF01593">
    <property type="entry name" value="Amino_oxidase"/>
    <property type="match status" value="1"/>
</dbReference>
<dbReference type="InterPro" id="IPR050281">
    <property type="entry name" value="Flavin_monoamine_oxidase"/>
</dbReference>
<name>A0A5N5TLT2_9CRUS</name>
<dbReference type="SUPFAM" id="SSF54373">
    <property type="entry name" value="FAD-linked reductases, C-terminal domain"/>
    <property type="match status" value="1"/>
</dbReference>
<dbReference type="Gene3D" id="3.90.660.10">
    <property type="match status" value="1"/>
</dbReference>
<sequence>MHYISVSVLNMASTNIYKALIIGGGAAGLSAINKLHKNGVKNCLLLEAQATLGGRISTILRGDHFLEHGAQWIHGEDGNVVYSFAKENNLLDEERNLKQTGVGDTVFIKEDSSIVDEDVVRIFQMQMANLREEGERNFEGNKDSVGNYYTQKFREENELGEIGNELLDWYGRFQCCMDGTDTWFEASCVGSAAYEECPGNQVINLSEGFKSLVTHFQNNLPEELIRLNSPVKKIRWKNLENSEVPSLVELELISGEVFKGEHVIITSSLAVLKDCHEVLFEPQLPLRKVNAINGLGIDVVDKIFIEFPHIWWGDRDGFSFLRDNPQNEVNETNWEKGILGFYEVYNQSQILCAWLTGKAAKEMEKASEEEVKDRCMALLRQYLGSHYDIPDPVWWDRTRWFSNPYIKGSYSFRSVLSEELDVTAEDLAYPLCNDQDIPVVCFGGEATHEKYYSTVHGAVETGWREADRIIALRR</sequence>
<dbReference type="InterPro" id="IPR002937">
    <property type="entry name" value="Amino_oxidase"/>
</dbReference>
<keyword evidence="3" id="KW-1185">Reference proteome</keyword>
<dbReference type="InterPro" id="IPR036188">
    <property type="entry name" value="FAD/NAD-bd_sf"/>
</dbReference>
<dbReference type="Gene3D" id="3.50.50.60">
    <property type="entry name" value="FAD/NAD(P)-binding domain"/>
    <property type="match status" value="1"/>
</dbReference>
<protein>
    <submittedName>
        <fullName evidence="2">Spermine oxidase</fullName>
    </submittedName>
</protein>
<dbReference type="OrthoDB" id="5046242at2759"/>
<dbReference type="AlphaFoldDB" id="A0A5N5TLT2"/>
<reference evidence="2 3" key="1">
    <citation type="journal article" date="2019" name="PLoS Biol.">
        <title>Sex chromosomes control vertical transmission of feminizing Wolbachia symbionts in an isopod.</title>
        <authorList>
            <person name="Becking T."/>
            <person name="Chebbi M.A."/>
            <person name="Giraud I."/>
            <person name="Moumen B."/>
            <person name="Laverre T."/>
            <person name="Caubet Y."/>
            <person name="Peccoud J."/>
            <person name="Gilbert C."/>
            <person name="Cordaux R."/>
        </authorList>
    </citation>
    <scope>NUCLEOTIDE SEQUENCE [LARGE SCALE GENOMIC DNA]</scope>
    <source>
        <strain evidence="2">ANa2</strain>
        <tissue evidence="2">Whole body excluding digestive tract and cuticle</tissue>
    </source>
</reference>
<dbReference type="SUPFAM" id="SSF51905">
    <property type="entry name" value="FAD/NAD(P)-binding domain"/>
    <property type="match status" value="1"/>
</dbReference>
<dbReference type="EMBL" id="SEYY01000481">
    <property type="protein sequence ID" value="KAB7507135.1"/>
    <property type="molecule type" value="Genomic_DNA"/>
</dbReference>
<dbReference type="GO" id="GO:0046592">
    <property type="term" value="F:polyamine oxidase activity"/>
    <property type="evidence" value="ECO:0007669"/>
    <property type="project" value="TreeGrafter"/>
</dbReference>
<organism evidence="2 3">
    <name type="scientific">Armadillidium nasatum</name>
    <dbReference type="NCBI Taxonomy" id="96803"/>
    <lineage>
        <taxon>Eukaryota</taxon>
        <taxon>Metazoa</taxon>
        <taxon>Ecdysozoa</taxon>
        <taxon>Arthropoda</taxon>
        <taxon>Crustacea</taxon>
        <taxon>Multicrustacea</taxon>
        <taxon>Malacostraca</taxon>
        <taxon>Eumalacostraca</taxon>
        <taxon>Peracarida</taxon>
        <taxon>Isopoda</taxon>
        <taxon>Oniscidea</taxon>
        <taxon>Crinocheta</taxon>
        <taxon>Armadillidiidae</taxon>
        <taxon>Armadillidium</taxon>
    </lineage>
</organism>
<dbReference type="PANTHER" id="PTHR10742">
    <property type="entry name" value="FLAVIN MONOAMINE OXIDASE"/>
    <property type="match status" value="1"/>
</dbReference>